<name>A0A975BC97_9BACT</name>
<dbReference type="PANTHER" id="PTHR35149">
    <property type="entry name" value="SLL5132 PROTEIN"/>
    <property type="match status" value="1"/>
</dbReference>
<evidence type="ECO:0000259" key="1">
    <source>
        <dbReference type="Pfam" id="PF03235"/>
    </source>
</evidence>
<gene>
    <name evidence="3" type="ORF">dnl_50940</name>
</gene>
<accession>A0A975BC97</accession>
<dbReference type="InterPro" id="IPR057156">
    <property type="entry name" value="DUF7834"/>
</dbReference>
<evidence type="ECO:0000259" key="2">
    <source>
        <dbReference type="Pfam" id="PF25202"/>
    </source>
</evidence>
<reference evidence="3" key="1">
    <citation type="journal article" date="2021" name="Microb. Physiol.">
        <title>Proteogenomic Insights into the Physiology of Marine, Sulfate-Reducing, Filamentous Desulfonema limicola and Desulfonema magnum.</title>
        <authorList>
            <person name="Schnaars V."/>
            <person name="Wohlbrand L."/>
            <person name="Scheve S."/>
            <person name="Hinrichs C."/>
            <person name="Reinhardt R."/>
            <person name="Rabus R."/>
        </authorList>
    </citation>
    <scope>NUCLEOTIDE SEQUENCE</scope>
    <source>
        <strain evidence="3">5ac10</strain>
    </source>
</reference>
<keyword evidence="4" id="KW-1185">Reference proteome</keyword>
<proteinExistence type="predicted"/>
<dbReference type="KEGG" id="dli:dnl_50940"/>
<sequence length="488" mass="57729">MNEQGQVEPQVYSFDEFFTEKAVFPVCIDSYQRPYVWDTDDVQELINDLSEYLAQSNGLAYYMGNVLLHQNNVEKKLFIIDGQQRLTTLSILYYVLNEKLIDSNKMAMEYHSPLSAQNIKQTQKLFERKKDKWKEQSTFLFSNIQFTFITTLSEDLAFTFFDTQNNRGVKLNPTDFLKAYHLRAIGNADHRDIQEDCARRWEKIQNKSTLFGQHKDFTAELFHQFLWRSRNWRGQQRVIYREDDDDMLTEFQKKSINSNSADTINLYPNPNNTLAKSLQLKVNQGYTLHTVNIEASNNSVHLPFTLRQPISKGLGFFLFSAKYADLVHMLLFDEDIKKPDIKAFRALYKDVWTKISLYLKELFVLASVMYYDKFDSEKLLEFTLWLDHVLGAVRIEKQSIYKEAITKFLKETDNNLLDIISQAFRPEEVILFIKSLTYYNEIYEKEEVIAGNGVQGVYKQNVLEYYKQTDFREKMDWINDDFIQRKLK</sequence>
<dbReference type="Pfam" id="PF03235">
    <property type="entry name" value="GmrSD_N"/>
    <property type="match status" value="1"/>
</dbReference>
<dbReference type="RefSeq" id="WP_207688603.1">
    <property type="nucleotide sequence ID" value="NZ_CP061799.1"/>
</dbReference>
<dbReference type="Proteomes" id="UP000663720">
    <property type="component" value="Chromosome"/>
</dbReference>
<feature type="domain" description="GmrSD restriction endonucleases N-terminal" evidence="1">
    <location>
        <begin position="26"/>
        <end position="181"/>
    </location>
</feature>
<feature type="domain" description="DUF7834" evidence="2">
    <location>
        <begin position="194"/>
        <end position="440"/>
    </location>
</feature>
<organism evidence="3 4">
    <name type="scientific">Desulfonema limicola</name>
    <dbReference type="NCBI Taxonomy" id="45656"/>
    <lineage>
        <taxon>Bacteria</taxon>
        <taxon>Pseudomonadati</taxon>
        <taxon>Thermodesulfobacteriota</taxon>
        <taxon>Desulfobacteria</taxon>
        <taxon>Desulfobacterales</taxon>
        <taxon>Desulfococcaceae</taxon>
        <taxon>Desulfonema</taxon>
    </lineage>
</organism>
<dbReference type="AlphaFoldDB" id="A0A975BC97"/>
<dbReference type="Pfam" id="PF25202">
    <property type="entry name" value="DUF7834"/>
    <property type="match status" value="1"/>
</dbReference>
<evidence type="ECO:0000313" key="4">
    <source>
        <dbReference type="Proteomes" id="UP000663720"/>
    </source>
</evidence>
<dbReference type="InterPro" id="IPR004919">
    <property type="entry name" value="GmrSD_N"/>
</dbReference>
<dbReference type="PANTHER" id="PTHR35149:SF2">
    <property type="entry name" value="DUF262 DOMAIN-CONTAINING PROTEIN"/>
    <property type="match status" value="1"/>
</dbReference>
<dbReference type="EMBL" id="CP061799">
    <property type="protein sequence ID" value="QTA82712.1"/>
    <property type="molecule type" value="Genomic_DNA"/>
</dbReference>
<evidence type="ECO:0000313" key="3">
    <source>
        <dbReference type="EMBL" id="QTA82712.1"/>
    </source>
</evidence>
<protein>
    <submittedName>
        <fullName evidence="3">DUF262</fullName>
    </submittedName>
</protein>